<sequence length="101" mass="11248">MFEDFRVALQSKIRVNSFVQPTPSKSNMARMNETQPHSFKSRSGNSNMRSVFNRSHIASISNSSVSSSQKKILSSEAKESLRGFVSTHSQKKPSTQALAQK</sequence>
<proteinExistence type="predicted"/>
<protein>
    <submittedName>
        <fullName evidence="2">Uncharacterized protein</fullName>
    </submittedName>
</protein>
<evidence type="ECO:0000256" key="1">
    <source>
        <dbReference type="SAM" id="MobiDB-lite"/>
    </source>
</evidence>
<dbReference type="AlphaFoldDB" id="A0A7S3CQW0"/>
<feature type="compositionally biased region" description="Polar residues" evidence="1">
    <location>
        <begin position="86"/>
        <end position="101"/>
    </location>
</feature>
<feature type="compositionally biased region" description="Low complexity" evidence="1">
    <location>
        <begin position="55"/>
        <end position="75"/>
    </location>
</feature>
<name>A0A7S3CQW0_9SPIT</name>
<dbReference type="EMBL" id="HBIA01009665">
    <property type="protein sequence ID" value="CAE0233212.1"/>
    <property type="molecule type" value="Transcribed_RNA"/>
</dbReference>
<accession>A0A7S3CQW0</accession>
<feature type="compositionally biased region" description="Polar residues" evidence="1">
    <location>
        <begin position="19"/>
        <end position="53"/>
    </location>
</feature>
<organism evidence="2">
    <name type="scientific">Strombidium rassoulzadegani</name>
    <dbReference type="NCBI Taxonomy" id="1082188"/>
    <lineage>
        <taxon>Eukaryota</taxon>
        <taxon>Sar</taxon>
        <taxon>Alveolata</taxon>
        <taxon>Ciliophora</taxon>
        <taxon>Intramacronucleata</taxon>
        <taxon>Spirotrichea</taxon>
        <taxon>Oligotrichia</taxon>
        <taxon>Strombidiidae</taxon>
        <taxon>Strombidium</taxon>
    </lineage>
</organism>
<feature type="region of interest" description="Disordered" evidence="1">
    <location>
        <begin position="19"/>
        <end position="101"/>
    </location>
</feature>
<evidence type="ECO:0000313" key="2">
    <source>
        <dbReference type="EMBL" id="CAE0233212.1"/>
    </source>
</evidence>
<reference evidence="2" key="1">
    <citation type="submission" date="2021-01" db="EMBL/GenBank/DDBJ databases">
        <authorList>
            <person name="Corre E."/>
            <person name="Pelletier E."/>
            <person name="Niang G."/>
            <person name="Scheremetjew M."/>
            <person name="Finn R."/>
            <person name="Kale V."/>
            <person name="Holt S."/>
            <person name="Cochrane G."/>
            <person name="Meng A."/>
            <person name="Brown T."/>
            <person name="Cohen L."/>
        </authorList>
    </citation>
    <scope>NUCLEOTIDE SEQUENCE</scope>
    <source>
        <strain evidence="2">Ras09</strain>
    </source>
</reference>
<gene>
    <name evidence="2" type="ORF">SRAS04492_LOCUS5011</name>
</gene>